<reference evidence="2" key="1">
    <citation type="submission" date="2022-11" db="EMBL/GenBank/DDBJ databases">
        <authorList>
            <person name="Kikuchi T."/>
        </authorList>
    </citation>
    <scope>NUCLEOTIDE SEQUENCE</scope>
    <source>
        <strain evidence="2">PS1010</strain>
    </source>
</reference>
<accession>A0A9P1IMJ4</accession>
<comment type="caution">
    <text evidence="2">The sequence shown here is derived from an EMBL/GenBank/DDBJ whole genome shotgun (WGS) entry which is preliminary data.</text>
</comment>
<evidence type="ECO:0000313" key="2">
    <source>
        <dbReference type="EMBL" id="CAI5445992.1"/>
    </source>
</evidence>
<evidence type="ECO:0000256" key="1">
    <source>
        <dbReference type="SAM" id="MobiDB-lite"/>
    </source>
</evidence>
<organism evidence="2 3">
    <name type="scientific">Caenorhabditis angaria</name>
    <dbReference type="NCBI Taxonomy" id="860376"/>
    <lineage>
        <taxon>Eukaryota</taxon>
        <taxon>Metazoa</taxon>
        <taxon>Ecdysozoa</taxon>
        <taxon>Nematoda</taxon>
        <taxon>Chromadorea</taxon>
        <taxon>Rhabditida</taxon>
        <taxon>Rhabditina</taxon>
        <taxon>Rhabditomorpha</taxon>
        <taxon>Rhabditoidea</taxon>
        <taxon>Rhabditidae</taxon>
        <taxon>Peloderinae</taxon>
        <taxon>Caenorhabditis</taxon>
    </lineage>
</organism>
<proteinExistence type="predicted"/>
<keyword evidence="3" id="KW-1185">Reference proteome</keyword>
<feature type="region of interest" description="Disordered" evidence="1">
    <location>
        <begin position="1"/>
        <end position="30"/>
    </location>
</feature>
<dbReference type="AlphaFoldDB" id="A0A9P1IMJ4"/>
<dbReference type="OrthoDB" id="5829268at2759"/>
<evidence type="ECO:0000313" key="3">
    <source>
        <dbReference type="Proteomes" id="UP001152747"/>
    </source>
</evidence>
<protein>
    <submittedName>
        <fullName evidence="2">Uncharacterized protein</fullName>
    </submittedName>
</protein>
<gene>
    <name evidence="2" type="ORF">CAMP_LOCUS8629</name>
</gene>
<sequence>MGKRRRNEDEEDYAEKQYENGFDSINNDDDSSLEELHALKWSGDDEVLSKPRIKTDSGTYRTVVSSKIKKRKMVHVPAVREVTKQDSKNIKASAPVEGMIQILPKEVKTKHLGGSIYEEGEEPEEDAVIHPLLKQIKKTAVLDLSTRIERNKSYGIKK</sequence>
<dbReference type="EMBL" id="CANHGI010000003">
    <property type="protein sequence ID" value="CAI5445992.1"/>
    <property type="molecule type" value="Genomic_DNA"/>
</dbReference>
<dbReference type="Proteomes" id="UP001152747">
    <property type="component" value="Unassembled WGS sequence"/>
</dbReference>
<name>A0A9P1IMJ4_9PELO</name>